<protein>
    <recommendedName>
        <fullName evidence="10">Shugoshin C-terminal domain-containing protein</fullName>
    </recommendedName>
</protein>
<evidence type="ECO:0000256" key="6">
    <source>
        <dbReference type="ARBA" id="ARBA00023054"/>
    </source>
</evidence>
<gene>
    <name evidence="11" type="ORF">JRQ81_001279</name>
</gene>
<proteinExistence type="inferred from homology"/>
<dbReference type="GO" id="GO:0051177">
    <property type="term" value="P:meiotic sister chromatid cohesion"/>
    <property type="evidence" value="ECO:0007669"/>
    <property type="project" value="TreeGrafter"/>
</dbReference>
<accession>A0A9Q1B8X7</accession>
<feature type="compositionally biased region" description="Polar residues" evidence="9">
    <location>
        <begin position="573"/>
        <end position="583"/>
    </location>
</feature>
<evidence type="ECO:0000256" key="1">
    <source>
        <dbReference type="ARBA" id="ARBA00004584"/>
    </source>
</evidence>
<evidence type="ECO:0000256" key="3">
    <source>
        <dbReference type="ARBA" id="ARBA00022454"/>
    </source>
</evidence>
<evidence type="ECO:0000256" key="7">
    <source>
        <dbReference type="ARBA" id="ARBA00023306"/>
    </source>
</evidence>
<feature type="region of interest" description="Disordered" evidence="9">
    <location>
        <begin position="644"/>
        <end position="830"/>
    </location>
</feature>
<comment type="subcellular location">
    <subcellularLocation>
        <location evidence="1">Chromosome</location>
        <location evidence="1">Centromere</location>
    </subcellularLocation>
</comment>
<keyword evidence="3" id="KW-0158">Chromosome</keyword>
<keyword evidence="6" id="KW-0175">Coiled coil</keyword>
<feature type="compositionally biased region" description="Polar residues" evidence="9">
    <location>
        <begin position="241"/>
        <end position="250"/>
    </location>
</feature>
<sequence>MSLQEPAETSSLFSVSGVRDRMKEKKHGILKTAKVNASLASKIRTKAINNSSIIKITLKQNNKALALALTAAKIAAQRLTDDKMLLQKEVEWCHFENACLRQKLSSLNKCVGELQQLMNKRLQAALKLSRLSENASSSSSSLLNDEGHCWAEKITGHQEGVDCLSHFRAVPKSLRIPLSHVDDEDSERNRGTGMGPVTGLPTLPSGASASGLGESWNNMPPASASAVKSSSSSHKESLASNGNSGQSLSQEDGMALALDSSTVFADNLLLSAPQSSKSCSLSALSRCSPMELEKDIGRPCSDSVVLSHGHVTKRRKCRTGLSDASWGSDCQVEMSENGFLGERQGAKETEPALKENLEVSQVGELLTLSSNNKIYNKIKANEVNALKKLSAGTRSRESSSNQQKRNLDTFNSALGPSETDRPISSKPKTSQNTCHADNVKPMDSLKETDPLACCNQNKECRSKNLDQTTDSIRPSVVDLSHANDCYPLRTFLEKKKNIEIHFQNPETSPVGSRIPQDEKSNSREGKCSNKTRGNRRTCVVDPGPPQYQNDGSPSAQETERNKHFEDSEDLSSWFPNPRSSSFKNKAPLHAFSPQLRTEMQTQIPSQETTLGPNVKRIKPRRKTQELDAVHRLSEMEGPVFDVTVHSQTHPEERKTKRSPKRKAVKKEKGTSEGEHRGASVELFDLMEDASRVKKRKNSLRGSAISRSQTKASAAESVPRDPPVSLDDEGDPLGATVRSSTKIPHLVPRASVAQSGRSLSQTNSSSSRKEEAHSAGVRSQATDVKNQAGAKSKLNKRTTHTVKNLPAVGVASSSSLQNPREGKASQEDQAGWNFLRVPASRSQREAIAVNGTVVPSRFNSLATSPSIPVSSSVDCSKTLVPDASPFGHLPSALGDAKNNSTPGRISALSQASAVSNKNDAKGAASGQGQKKTVLASPGLALEDLAPQGNENNILKDVTNAKRQSYSSISPESSPMRPSRRRNKGISYAEPKLNSKLRRGDPHTVTDFLSSPIYKTKRKKNPKSSEKSRKSKKIKLEEI</sequence>
<feature type="compositionally biased region" description="Polar residues" evidence="9">
    <location>
        <begin position="546"/>
        <end position="556"/>
    </location>
</feature>
<dbReference type="AlphaFoldDB" id="A0A9Q1B8X7"/>
<keyword evidence="4" id="KW-0132">Cell division</keyword>
<feature type="compositionally biased region" description="Basic residues" evidence="9">
    <location>
        <begin position="655"/>
        <end position="665"/>
    </location>
</feature>
<dbReference type="PANTHER" id="PTHR21577:SF3">
    <property type="entry name" value="SHUGOSHIN 1-RELATED"/>
    <property type="match status" value="1"/>
</dbReference>
<dbReference type="GO" id="GO:0045132">
    <property type="term" value="P:meiotic chromosome segregation"/>
    <property type="evidence" value="ECO:0007669"/>
    <property type="project" value="InterPro"/>
</dbReference>
<reference evidence="11" key="1">
    <citation type="journal article" date="2023" name="DNA Res.">
        <title>Chromosome-level genome assembly of Phrynocephalus forsythii using third-generation DNA sequencing and Hi-C analysis.</title>
        <authorList>
            <person name="Qi Y."/>
            <person name="Zhao W."/>
            <person name="Zhao Y."/>
            <person name="Niu C."/>
            <person name="Cao S."/>
            <person name="Zhang Y."/>
        </authorList>
    </citation>
    <scope>NUCLEOTIDE SEQUENCE</scope>
    <source>
        <tissue evidence="11">Muscle</tissue>
    </source>
</reference>
<evidence type="ECO:0000256" key="2">
    <source>
        <dbReference type="ARBA" id="ARBA00010845"/>
    </source>
</evidence>
<evidence type="ECO:0000313" key="12">
    <source>
        <dbReference type="Proteomes" id="UP001142489"/>
    </source>
</evidence>
<organism evidence="11 12">
    <name type="scientific">Phrynocephalus forsythii</name>
    <dbReference type="NCBI Taxonomy" id="171643"/>
    <lineage>
        <taxon>Eukaryota</taxon>
        <taxon>Metazoa</taxon>
        <taxon>Chordata</taxon>
        <taxon>Craniata</taxon>
        <taxon>Vertebrata</taxon>
        <taxon>Euteleostomi</taxon>
        <taxon>Lepidosauria</taxon>
        <taxon>Squamata</taxon>
        <taxon>Bifurcata</taxon>
        <taxon>Unidentata</taxon>
        <taxon>Episquamata</taxon>
        <taxon>Toxicofera</taxon>
        <taxon>Iguania</taxon>
        <taxon>Acrodonta</taxon>
        <taxon>Agamidae</taxon>
        <taxon>Agaminae</taxon>
        <taxon>Phrynocephalus</taxon>
    </lineage>
</organism>
<dbReference type="EMBL" id="JAPFRF010000001">
    <property type="protein sequence ID" value="KAJ7345329.1"/>
    <property type="molecule type" value="Genomic_DNA"/>
</dbReference>
<evidence type="ECO:0000256" key="8">
    <source>
        <dbReference type="ARBA" id="ARBA00023328"/>
    </source>
</evidence>
<feature type="region of interest" description="Disordered" evidence="9">
    <location>
        <begin position="390"/>
        <end position="445"/>
    </location>
</feature>
<keyword evidence="8" id="KW-0137">Centromere</keyword>
<feature type="compositionally biased region" description="Basic and acidic residues" evidence="9">
    <location>
        <begin position="666"/>
        <end position="678"/>
    </location>
</feature>
<evidence type="ECO:0000256" key="4">
    <source>
        <dbReference type="ARBA" id="ARBA00022618"/>
    </source>
</evidence>
<evidence type="ECO:0000259" key="10">
    <source>
        <dbReference type="Pfam" id="PF07557"/>
    </source>
</evidence>
<name>A0A9Q1B8X7_9SAUR</name>
<keyword evidence="5" id="KW-0159">Chromosome partition</keyword>
<dbReference type="GO" id="GO:0000776">
    <property type="term" value="C:kinetochore"/>
    <property type="evidence" value="ECO:0007669"/>
    <property type="project" value="TreeGrafter"/>
</dbReference>
<evidence type="ECO:0000313" key="11">
    <source>
        <dbReference type="EMBL" id="KAJ7345329.1"/>
    </source>
</evidence>
<feature type="compositionally biased region" description="Polar residues" evidence="9">
    <location>
        <begin position="398"/>
        <end position="414"/>
    </location>
</feature>
<dbReference type="GO" id="GO:0005634">
    <property type="term" value="C:nucleus"/>
    <property type="evidence" value="ECO:0007669"/>
    <property type="project" value="InterPro"/>
</dbReference>
<comment type="similarity">
    <text evidence="2">Belongs to the shugoshin family.</text>
</comment>
<dbReference type="InterPro" id="IPR038889">
    <property type="entry name" value="Shugoshin1/2"/>
</dbReference>
<feature type="region of interest" description="Disordered" evidence="9">
    <location>
        <begin position="178"/>
        <end position="252"/>
    </location>
</feature>
<feature type="compositionally biased region" description="Polar residues" evidence="9">
    <location>
        <begin position="426"/>
        <end position="435"/>
    </location>
</feature>
<keyword evidence="7" id="KW-0131">Cell cycle</keyword>
<dbReference type="PANTHER" id="PTHR21577">
    <property type="entry name" value="SHUGOSHIN"/>
    <property type="match status" value="1"/>
</dbReference>
<feature type="region of interest" description="Disordered" evidence="9">
    <location>
        <begin position="883"/>
        <end position="1037"/>
    </location>
</feature>
<evidence type="ECO:0000256" key="9">
    <source>
        <dbReference type="SAM" id="MobiDB-lite"/>
    </source>
</evidence>
<dbReference type="Pfam" id="PF07557">
    <property type="entry name" value="Shugoshin_C"/>
    <property type="match status" value="1"/>
</dbReference>
<dbReference type="Proteomes" id="UP001142489">
    <property type="component" value="Unassembled WGS sequence"/>
</dbReference>
<feature type="compositionally biased region" description="Basic and acidic residues" evidence="9">
    <location>
        <begin position="1021"/>
        <end position="1037"/>
    </location>
</feature>
<feature type="domain" description="Shugoshin C-terminal" evidence="10">
    <location>
        <begin position="975"/>
        <end position="997"/>
    </location>
</feature>
<feature type="compositionally biased region" description="Low complexity" evidence="9">
    <location>
        <begin position="754"/>
        <end position="765"/>
    </location>
</feature>
<dbReference type="OrthoDB" id="5990092at2759"/>
<keyword evidence="12" id="KW-1185">Reference proteome</keyword>
<feature type="compositionally biased region" description="Basic and acidic residues" evidence="9">
    <location>
        <begin position="515"/>
        <end position="527"/>
    </location>
</feature>
<evidence type="ECO:0000256" key="5">
    <source>
        <dbReference type="ARBA" id="ARBA00022829"/>
    </source>
</evidence>
<feature type="region of interest" description="Disordered" evidence="9">
    <location>
        <begin position="502"/>
        <end position="585"/>
    </location>
</feature>
<feature type="compositionally biased region" description="Low complexity" evidence="9">
    <location>
        <begin position="222"/>
        <end position="232"/>
    </location>
</feature>
<dbReference type="InterPro" id="IPR011515">
    <property type="entry name" value="Shugoshin_C"/>
</dbReference>
<comment type="caution">
    <text evidence="11">The sequence shown here is derived from an EMBL/GenBank/DDBJ whole genome shotgun (WGS) entry which is preliminary data.</text>
</comment>
<feature type="compositionally biased region" description="Low complexity" evidence="9">
    <location>
        <begin position="961"/>
        <end position="975"/>
    </location>
</feature>
<dbReference type="GO" id="GO:0051301">
    <property type="term" value="P:cell division"/>
    <property type="evidence" value="ECO:0007669"/>
    <property type="project" value="UniProtKB-KW"/>
</dbReference>
<feature type="compositionally biased region" description="Polar residues" evidence="9">
    <location>
        <begin position="896"/>
        <end position="916"/>
    </location>
</feature>